<dbReference type="Proteomes" id="UP000068167">
    <property type="component" value="Chromosome"/>
</dbReference>
<dbReference type="KEGG" id="mpk:VL20_337"/>
<reference evidence="1 2" key="1">
    <citation type="journal article" date="2016" name="Stand. Genomic Sci.">
        <title>Complete genome sequence and genomic characterization of Microcystis panniformis FACHB 1757 by third-generation sequencing.</title>
        <authorList>
            <person name="Zhang J.Y."/>
            <person name="Guan R."/>
            <person name="Zhang H.J."/>
            <person name="Li H."/>
            <person name="Xiao P."/>
            <person name="Yu G.L."/>
            <person name="Du L."/>
            <person name="Cao D.M."/>
            <person name="Zhu B.C."/>
            <person name="Li R.H."/>
            <person name="Lu Z.H."/>
        </authorList>
    </citation>
    <scope>NUCLEOTIDE SEQUENCE [LARGE SCALE GENOMIC DNA]</scope>
    <source>
        <strain evidence="1 2">FACHB-1757</strain>
    </source>
</reference>
<protein>
    <recommendedName>
        <fullName evidence="3">SPOR domain-containing protein</fullName>
    </recommendedName>
</protein>
<dbReference type="RefSeq" id="WP_052275384.1">
    <property type="nucleotide sequence ID" value="NZ_CP011339.1"/>
</dbReference>
<keyword evidence="2" id="KW-1185">Reference proteome</keyword>
<dbReference type="PATRIC" id="fig|1638788.3.peg.339"/>
<evidence type="ECO:0000313" key="2">
    <source>
        <dbReference type="Proteomes" id="UP000068167"/>
    </source>
</evidence>
<sequence length="117" mass="13600">MKKTILILWFLLGIPAIARAEQWGVVFGGDRDINEAQYEINRAKKNRPPYSSAVLFYRSGWYRSVILFQGKKEAQAALTNIHNQLRQGSYVVNVDDWCPNWQSNRVTSNKISFYRCL</sequence>
<name>A0A0K1RV23_9CHRO</name>
<evidence type="ECO:0000313" key="1">
    <source>
        <dbReference type="EMBL" id="AKV65566.1"/>
    </source>
</evidence>
<dbReference type="EMBL" id="CP011339">
    <property type="protein sequence ID" value="AKV65566.1"/>
    <property type="molecule type" value="Genomic_DNA"/>
</dbReference>
<gene>
    <name evidence="1" type="ORF">VL20_337</name>
</gene>
<dbReference type="AlphaFoldDB" id="A0A0K1RV23"/>
<organism evidence="1 2">
    <name type="scientific">Microcystis panniformis FACHB-1757</name>
    <dbReference type="NCBI Taxonomy" id="1638788"/>
    <lineage>
        <taxon>Bacteria</taxon>
        <taxon>Bacillati</taxon>
        <taxon>Cyanobacteriota</taxon>
        <taxon>Cyanophyceae</taxon>
        <taxon>Oscillatoriophycideae</taxon>
        <taxon>Chroococcales</taxon>
        <taxon>Microcystaceae</taxon>
        <taxon>Microcystis</taxon>
    </lineage>
</organism>
<proteinExistence type="predicted"/>
<accession>A0A0K1RV23</accession>
<evidence type="ECO:0008006" key="3">
    <source>
        <dbReference type="Google" id="ProtNLM"/>
    </source>
</evidence>